<organism evidence="1 2">
    <name type="scientific">Trichostrongylus colubriformis</name>
    <name type="common">Black scour worm</name>
    <dbReference type="NCBI Taxonomy" id="6319"/>
    <lineage>
        <taxon>Eukaryota</taxon>
        <taxon>Metazoa</taxon>
        <taxon>Ecdysozoa</taxon>
        <taxon>Nematoda</taxon>
        <taxon>Chromadorea</taxon>
        <taxon>Rhabditida</taxon>
        <taxon>Rhabditina</taxon>
        <taxon>Rhabditomorpha</taxon>
        <taxon>Strongyloidea</taxon>
        <taxon>Trichostrongylidae</taxon>
        <taxon>Trichostrongylus</taxon>
    </lineage>
</organism>
<proteinExistence type="predicted"/>
<dbReference type="EMBL" id="WIXE01018740">
    <property type="protein sequence ID" value="KAK5970674.1"/>
    <property type="molecule type" value="Genomic_DNA"/>
</dbReference>
<evidence type="ECO:0000313" key="2">
    <source>
        <dbReference type="Proteomes" id="UP001331761"/>
    </source>
</evidence>
<name>A0AAN8F741_TRICO</name>
<accession>A0AAN8F741</accession>
<protein>
    <submittedName>
        <fullName evidence="1">Uncharacterized protein</fullName>
    </submittedName>
</protein>
<dbReference type="Proteomes" id="UP001331761">
    <property type="component" value="Unassembled WGS sequence"/>
</dbReference>
<evidence type="ECO:0000313" key="1">
    <source>
        <dbReference type="EMBL" id="KAK5970674.1"/>
    </source>
</evidence>
<sequence length="99" mass="10578">MWRRQYAPMTSIRRHFANASTPPITSASANPTSAHILLPENYGEGISKRFACSGRRRAAQGVTGAVGGPHSITGQRVDGHEVFRAYGVTGSSSEARPPL</sequence>
<comment type="caution">
    <text evidence="1">The sequence shown here is derived from an EMBL/GenBank/DDBJ whole genome shotgun (WGS) entry which is preliminary data.</text>
</comment>
<keyword evidence="2" id="KW-1185">Reference proteome</keyword>
<reference evidence="1 2" key="1">
    <citation type="submission" date="2019-10" db="EMBL/GenBank/DDBJ databases">
        <title>Assembly and Annotation for the nematode Trichostrongylus colubriformis.</title>
        <authorList>
            <person name="Martin J."/>
        </authorList>
    </citation>
    <scope>NUCLEOTIDE SEQUENCE [LARGE SCALE GENOMIC DNA]</scope>
    <source>
        <strain evidence="1">G859</strain>
        <tissue evidence="1">Whole worm</tissue>
    </source>
</reference>
<gene>
    <name evidence="1" type="ORF">GCK32_006556</name>
</gene>
<dbReference type="AlphaFoldDB" id="A0AAN8F741"/>